<reference evidence="2" key="1">
    <citation type="journal article" date="2013" name="Nat. Genet.">
        <title>The draft genomes of soft-shell turtle and green sea turtle yield insights into the development and evolution of the turtle-specific body plan.</title>
        <authorList>
            <person name="Wang Z."/>
            <person name="Pascual-Anaya J."/>
            <person name="Zadissa A."/>
            <person name="Li W."/>
            <person name="Niimura Y."/>
            <person name="Huang Z."/>
            <person name="Li C."/>
            <person name="White S."/>
            <person name="Xiong Z."/>
            <person name="Fang D."/>
            <person name="Wang B."/>
            <person name="Ming Y."/>
            <person name="Chen Y."/>
            <person name="Zheng Y."/>
            <person name="Kuraku S."/>
            <person name="Pignatelli M."/>
            <person name="Herrero J."/>
            <person name="Beal K."/>
            <person name="Nozawa M."/>
            <person name="Li Q."/>
            <person name="Wang J."/>
            <person name="Zhang H."/>
            <person name="Yu L."/>
            <person name="Shigenobu S."/>
            <person name="Wang J."/>
            <person name="Liu J."/>
            <person name="Flicek P."/>
            <person name="Searle S."/>
            <person name="Wang J."/>
            <person name="Kuratani S."/>
            <person name="Yin Y."/>
            <person name="Aken B."/>
            <person name="Zhang G."/>
            <person name="Irie N."/>
        </authorList>
    </citation>
    <scope>NUCLEOTIDE SEQUENCE [LARGE SCALE GENOMIC DNA]</scope>
</reference>
<evidence type="ECO:0000313" key="1">
    <source>
        <dbReference type="EMBL" id="EMP40811.1"/>
    </source>
</evidence>
<dbReference type="AlphaFoldDB" id="M7BSI5"/>
<dbReference type="EMBL" id="KB503068">
    <property type="protein sequence ID" value="EMP40811.1"/>
    <property type="molecule type" value="Genomic_DNA"/>
</dbReference>
<dbReference type="Proteomes" id="UP000031443">
    <property type="component" value="Unassembled WGS sequence"/>
</dbReference>
<keyword evidence="2" id="KW-1185">Reference proteome</keyword>
<name>M7BSI5_CHEMY</name>
<gene>
    <name evidence="1" type="ORF">UY3_01937</name>
</gene>
<protein>
    <submittedName>
        <fullName evidence="1">Uncharacterized protein</fullName>
    </submittedName>
</protein>
<evidence type="ECO:0000313" key="2">
    <source>
        <dbReference type="Proteomes" id="UP000031443"/>
    </source>
</evidence>
<organism evidence="1 2">
    <name type="scientific">Chelonia mydas</name>
    <name type="common">Green sea-turtle</name>
    <name type="synonym">Chelonia agassizi</name>
    <dbReference type="NCBI Taxonomy" id="8469"/>
    <lineage>
        <taxon>Eukaryota</taxon>
        <taxon>Metazoa</taxon>
        <taxon>Chordata</taxon>
        <taxon>Craniata</taxon>
        <taxon>Vertebrata</taxon>
        <taxon>Euteleostomi</taxon>
        <taxon>Archelosauria</taxon>
        <taxon>Testudinata</taxon>
        <taxon>Testudines</taxon>
        <taxon>Cryptodira</taxon>
        <taxon>Durocryptodira</taxon>
        <taxon>Americhelydia</taxon>
        <taxon>Chelonioidea</taxon>
        <taxon>Cheloniidae</taxon>
        <taxon>Chelonia</taxon>
    </lineage>
</organism>
<sequence length="143" mass="15946">MPVYTRFKCLLPVLSCQKLKNRFLHSLQDFGGRPFTCSGSSAALKDPLPKCRRRPRVSEGPTAEVLLVSLITGQHGEKEEQQSPQSLLIHLVDRGTGQRPSPPVEPTVQVNSSSISPSTFITWMVPVVAWNGVDYHDFNWGKF</sequence>
<proteinExistence type="predicted"/>
<accession>M7BSI5</accession>